<feature type="signal peptide" evidence="1">
    <location>
        <begin position="1"/>
        <end position="20"/>
    </location>
</feature>
<sequence length="144" mass="16209">MKMKLLAINLIACTLSSLFASDELFHSSCARTLLTQAFEYIKTRHPNEGIALYIQVRDHPNAEIWMILKASTELKSHQLREDAIIGFKRIIAHPDTSESQLIHVGKILREMGVINEANAAFEKVLAQPIVSKDTHKYIEGLLGK</sequence>
<keyword evidence="3" id="KW-1185">Reference proteome</keyword>
<dbReference type="InterPro" id="IPR011990">
    <property type="entry name" value="TPR-like_helical_dom_sf"/>
</dbReference>
<dbReference type="KEGG" id="pbal:CPBP_01167"/>
<keyword evidence="1" id="KW-0732">Signal</keyword>
<dbReference type="SUPFAM" id="SSF48452">
    <property type="entry name" value="TPR-like"/>
    <property type="match status" value="1"/>
</dbReference>
<reference evidence="2 3" key="1">
    <citation type="submission" date="2020-06" db="EMBL/GenBank/DDBJ databases">
        <title>The endosymbiont of the kinetoplastid Bodo saltans is a Paracaedibacter-like alpha-proteobacterium possessing a putative toxin-antitoxin system.</title>
        <authorList>
            <person name="Midha S."/>
            <person name="Rigden D.J."/>
            <person name="Siozios S."/>
            <person name="Hurst G.D.D."/>
            <person name="Jackson A.P."/>
        </authorList>
    </citation>
    <scope>NUCLEOTIDE SEQUENCE [LARGE SCALE GENOMIC DNA]</scope>
    <source>
        <strain evidence="2">Lake Konstanz</strain>
    </source>
</reference>
<dbReference type="EMBL" id="CP054719">
    <property type="protein sequence ID" value="QOL20375.1"/>
    <property type="molecule type" value="Genomic_DNA"/>
</dbReference>
<evidence type="ECO:0000313" key="3">
    <source>
        <dbReference type="Proteomes" id="UP000594001"/>
    </source>
</evidence>
<dbReference type="RefSeq" id="WP_350331925.1">
    <property type="nucleotide sequence ID" value="NZ_CP054719.1"/>
</dbReference>
<dbReference type="AlphaFoldDB" id="A0A7L9RVB4"/>
<evidence type="ECO:0000313" key="2">
    <source>
        <dbReference type="EMBL" id="QOL20375.1"/>
    </source>
</evidence>
<gene>
    <name evidence="2" type="ORF">CPBP_01167</name>
</gene>
<organism evidence="2 3">
    <name type="scientific">Candidatus Bodocaedibacter vickermanii</name>
    <dbReference type="NCBI Taxonomy" id="2741701"/>
    <lineage>
        <taxon>Bacteria</taxon>
        <taxon>Pseudomonadati</taxon>
        <taxon>Pseudomonadota</taxon>
        <taxon>Alphaproteobacteria</taxon>
        <taxon>Holosporales</taxon>
        <taxon>Candidatus Paracaedibacteraceae</taxon>
        <taxon>Candidatus Bodocaedibacter</taxon>
    </lineage>
</organism>
<dbReference type="Proteomes" id="UP000594001">
    <property type="component" value="Chromosome"/>
</dbReference>
<evidence type="ECO:0000256" key="1">
    <source>
        <dbReference type="SAM" id="SignalP"/>
    </source>
</evidence>
<proteinExistence type="predicted"/>
<name>A0A7L9RVB4_9PROT</name>
<evidence type="ECO:0008006" key="4">
    <source>
        <dbReference type="Google" id="ProtNLM"/>
    </source>
</evidence>
<protein>
    <recommendedName>
        <fullName evidence="4">Tetratricopeptide repeat-containing protein</fullName>
    </recommendedName>
</protein>
<feature type="chain" id="PRO_5032306011" description="Tetratricopeptide repeat-containing protein" evidence="1">
    <location>
        <begin position="21"/>
        <end position="144"/>
    </location>
</feature>
<accession>A0A7L9RVB4</accession>